<dbReference type="AlphaFoldDB" id="A0A1Z5R3D9"/>
<dbReference type="InParanoid" id="A0A1Z5R3D9"/>
<dbReference type="NCBIfam" id="NF006875">
    <property type="entry name" value="PRK09372.1"/>
    <property type="match status" value="1"/>
</dbReference>
<keyword evidence="1 2" id="KW-0479">Metal-binding</keyword>
<feature type="binding site" evidence="1">
    <location>
        <position position="105"/>
    </location>
    <ligand>
        <name>substrate</name>
    </ligand>
</feature>
<name>A0A1Z5R3D9_SORBI</name>
<dbReference type="Gene3D" id="3.50.30.40">
    <property type="entry name" value="Ribonuclease E inhibitor RraA/RraA-like"/>
    <property type="match status" value="1"/>
</dbReference>
<dbReference type="InterPro" id="IPR036704">
    <property type="entry name" value="RraA/RraA-like_sf"/>
</dbReference>
<dbReference type="Pfam" id="PF03737">
    <property type="entry name" value="RraA-like"/>
    <property type="match status" value="1"/>
</dbReference>
<feature type="region of interest" description="Disordered" evidence="3">
    <location>
        <begin position="197"/>
        <end position="223"/>
    </location>
</feature>
<dbReference type="CDD" id="cd16841">
    <property type="entry name" value="RraA_family"/>
    <property type="match status" value="1"/>
</dbReference>
<reference evidence="4 5" key="1">
    <citation type="journal article" date="2009" name="Nature">
        <title>The Sorghum bicolor genome and the diversification of grasses.</title>
        <authorList>
            <person name="Paterson A.H."/>
            <person name="Bowers J.E."/>
            <person name="Bruggmann R."/>
            <person name="Dubchak I."/>
            <person name="Grimwood J."/>
            <person name="Gundlach H."/>
            <person name="Haberer G."/>
            <person name="Hellsten U."/>
            <person name="Mitros T."/>
            <person name="Poliakov A."/>
            <person name="Schmutz J."/>
            <person name="Spannagl M."/>
            <person name="Tang H."/>
            <person name="Wang X."/>
            <person name="Wicker T."/>
            <person name="Bharti A.K."/>
            <person name="Chapman J."/>
            <person name="Feltus F.A."/>
            <person name="Gowik U."/>
            <person name="Grigoriev I.V."/>
            <person name="Lyons E."/>
            <person name="Maher C.A."/>
            <person name="Martis M."/>
            <person name="Narechania A."/>
            <person name="Otillar R.P."/>
            <person name="Penning B.W."/>
            <person name="Salamov A.A."/>
            <person name="Wang Y."/>
            <person name="Zhang L."/>
            <person name="Carpita N.C."/>
            <person name="Freeling M."/>
            <person name="Gingle A.R."/>
            <person name="Hash C.T."/>
            <person name="Keller B."/>
            <person name="Klein P."/>
            <person name="Kresovich S."/>
            <person name="McCann M.C."/>
            <person name="Ming R."/>
            <person name="Peterson D.G."/>
            <person name="Mehboob-ur-Rahman"/>
            <person name="Ware D."/>
            <person name="Westhoff P."/>
            <person name="Mayer K.F."/>
            <person name="Messing J."/>
            <person name="Rokhsar D.S."/>
        </authorList>
    </citation>
    <scope>NUCLEOTIDE SEQUENCE [LARGE SCALE GENOMIC DNA]</scope>
    <source>
        <strain evidence="5">cv. BTx623</strain>
    </source>
</reference>
<dbReference type="SUPFAM" id="SSF89562">
    <property type="entry name" value="RraA-like"/>
    <property type="match status" value="1"/>
</dbReference>
<comment type="catalytic activity">
    <reaction evidence="2">
        <text>oxaloacetate + H(+) = pyruvate + CO2</text>
        <dbReference type="Rhea" id="RHEA:15641"/>
        <dbReference type="ChEBI" id="CHEBI:15361"/>
        <dbReference type="ChEBI" id="CHEBI:15378"/>
        <dbReference type="ChEBI" id="CHEBI:16452"/>
        <dbReference type="ChEBI" id="CHEBI:16526"/>
        <dbReference type="EC" id="4.1.1.112"/>
    </reaction>
</comment>
<evidence type="ECO:0000313" key="4">
    <source>
        <dbReference type="EMBL" id="OQU78282.1"/>
    </source>
</evidence>
<accession>A0A1Z5R3D9</accession>
<comment type="cofactor">
    <cofactor evidence="1">
        <name>Mg(2+)</name>
        <dbReference type="ChEBI" id="CHEBI:18420"/>
    </cofactor>
</comment>
<organism evidence="4 5">
    <name type="scientific">Sorghum bicolor</name>
    <name type="common">Sorghum</name>
    <name type="synonym">Sorghum vulgare</name>
    <dbReference type="NCBI Taxonomy" id="4558"/>
    <lineage>
        <taxon>Eukaryota</taxon>
        <taxon>Viridiplantae</taxon>
        <taxon>Streptophyta</taxon>
        <taxon>Embryophyta</taxon>
        <taxon>Tracheophyta</taxon>
        <taxon>Spermatophyta</taxon>
        <taxon>Magnoliopsida</taxon>
        <taxon>Liliopsida</taxon>
        <taxon>Poales</taxon>
        <taxon>Poaceae</taxon>
        <taxon>PACMAD clade</taxon>
        <taxon>Panicoideae</taxon>
        <taxon>Andropogonodae</taxon>
        <taxon>Andropogoneae</taxon>
        <taxon>Sorghinae</taxon>
        <taxon>Sorghum</taxon>
    </lineage>
</organism>
<comment type="cofactor">
    <cofactor evidence="2">
        <name>a divalent metal cation</name>
        <dbReference type="ChEBI" id="CHEBI:60240"/>
    </cofactor>
</comment>
<dbReference type="GO" id="GO:0047443">
    <property type="term" value="F:4-hydroxy-4-methyl-2-oxoglutarate aldolase activity"/>
    <property type="evidence" value="ECO:0007669"/>
    <property type="project" value="UniProtKB-EC"/>
</dbReference>
<dbReference type="PANTHER" id="PTHR33254">
    <property type="entry name" value="4-HYDROXY-4-METHYL-2-OXOGLUTARATE ALDOLASE 3-RELATED"/>
    <property type="match status" value="1"/>
</dbReference>
<comment type="similarity">
    <text evidence="2">Belongs to the class II aldolase/RraA-like family.</text>
</comment>
<feature type="binding site" evidence="1">
    <location>
        <begin position="83"/>
        <end position="86"/>
    </location>
    <ligand>
        <name>substrate</name>
    </ligand>
</feature>
<comment type="catalytic activity">
    <reaction evidence="2">
        <text>4-hydroxy-4-methyl-2-oxoglutarate = 2 pyruvate</text>
        <dbReference type="Rhea" id="RHEA:22748"/>
        <dbReference type="ChEBI" id="CHEBI:15361"/>
        <dbReference type="ChEBI" id="CHEBI:58276"/>
        <dbReference type="EC" id="4.1.3.17"/>
    </reaction>
</comment>
<reference evidence="5" key="2">
    <citation type="journal article" date="2018" name="Plant J.">
        <title>The Sorghum bicolor reference genome: improved assembly, gene annotations, a transcriptome atlas, and signatures of genome organization.</title>
        <authorList>
            <person name="McCormick R.F."/>
            <person name="Truong S.K."/>
            <person name="Sreedasyam A."/>
            <person name="Jenkins J."/>
            <person name="Shu S."/>
            <person name="Sims D."/>
            <person name="Kennedy M."/>
            <person name="Amirebrahimi M."/>
            <person name="Weers B.D."/>
            <person name="McKinley B."/>
            <person name="Mattison A."/>
            <person name="Morishige D.T."/>
            <person name="Grimwood J."/>
            <person name="Schmutz J."/>
            <person name="Mullet J.E."/>
        </authorList>
    </citation>
    <scope>NUCLEOTIDE SEQUENCE [LARGE SCALE GENOMIC DNA]</scope>
    <source>
        <strain evidence="5">cv. BTx623</strain>
    </source>
</reference>
<evidence type="ECO:0000256" key="2">
    <source>
        <dbReference type="RuleBase" id="RU004338"/>
    </source>
</evidence>
<keyword evidence="5" id="KW-1185">Reference proteome</keyword>
<feature type="binding site" evidence="1">
    <location>
        <position position="106"/>
    </location>
    <ligand>
        <name>Mg(2+)</name>
        <dbReference type="ChEBI" id="CHEBI:18420"/>
    </ligand>
</feature>
<dbReference type="PANTHER" id="PTHR33254:SF17">
    <property type="entry name" value="4-HYDROXY-4-METHYL-2-OXOGLUTARATE ALDOLASE 1-RELATED"/>
    <property type="match status" value="1"/>
</dbReference>
<dbReference type="InterPro" id="IPR010203">
    <property type="entry name" value="RraA"/>
</dbReference>
<dbReference type="GO" id="GO:0046872">
    <property type="term" value="F:metal ion binding"/>
    <property type="evidence" value="ECO:0007669"/>
    <property type="project" value="UniProtKB-KW"/>
</dbReference>
<dbReference type="GO" id="GO:0008948">
    <property type="term" value="F:oxaloacetate decarboxylase activity"/>
    <property type="evidence" value="ECO:0007669"/>
    <property type="project" value="UniProtKB-EC"/>
</dbReference>
<dbReference type="STRING" id="4558.A0A1Z5R3D9"/>
<dbReference type="EC" id="4.1.3.17" evidence="2"/>
<dbReference type="GO" id="GO:0008428">
    <property type="term" value="F:ribonuclease inhibitor activity"/>
    <property type="evidence" value="ECO:0007669"/>
    <property type="project" value="InterPro"/>
</dbReference>
<dbReference type="GO" id="GO:0051252">
    <property type="term" value="P:regulation of RNA metabolic process"/>
    <property type="evidence" value="ECO:0007669"/>
    <property type="project" value="InterPro"/>
</dbReference>
<comment type="function">
    <text evidence="2">Catalyzes the aldol cleavage of 4-hydroxy-4-methyl-2-oxoglutarate (HMG) into 2 molecules of pyruvate. Also contains a secondary oxaloacetate (OAA) decarboxylase activity due to the common pyruvate enolate transition state formed following C-C bond cleavage in the retro-aldol and decarboxylation reactions.</text>
</comment>
<proteinExistence type="inferred from homology"/>
<protein>
    <recommendedName>
        <fullName evidence="2">4-hydroxy-4-methyl-2-oxoglutarate aldolase</fullName>
        <shortName evidence="2">HMG aldolase</shortName>
        <ecNumber evidence="2">4.1.1.112</ecNumber>
        <ecNumber evidence="2">4.1.3.17</ecNumber>
    </recommendedName>
    <alternativeName>
        <fullName evidence="2">Oxaloacetate decarboxylase</fullName>
    </alternativeName>
</protein>
<comment type="subunit">
    <text evidence="2">Homotrimer.</text>
</comment>
<evidence type="ECO:0000313" key="5">
    <source>
        <dbReference type="Proteomes" id="UP000000768"/>
    </source>
</evidence>
<dbReference type="NCBIfam" id="TIGR01935">
    <property type="entry name" value="NOT-MenG"/>
    <property type="match status" value="1"/>
</dbReference>
<dbReference type="OMA" id="SCLGPPR"/>
<evidence type="ECO:0000256" key="3">
    <source>
        <dbReference type="SAM" id="MobiDB-lite"/>
    </source>
</evidence>
<dbReference type="EMBL" id="CM000768">
    <property type="protein sequence ID" value="OQU78282.1"/>
    <property type="molecule type" value="Genomic_DNA"/>
</dbReference>
<keyword evidence="1" id="KW-0460">Magnesium</keyword>
<evidence type="ECO:0000256" key="1">
    <source>
        <dbReference type="PIRSR" id="PIRSR605493-1"/>
    </source>
</evidence>
<dbReference type="EC" id="4.1.1.112" evidence="2"/>
<dbReference type="Proteomes" id="UP000000768">
    <property type="component" value="Chromosome 9"/>
</dbReference>
<dbReference type="Gramene" id="OQU78282">
    <property type="protein sequence ID" value="OQU78282"/>
    <property type="gene ID" value="SORBI_3009G193850"/>
</dbReference>
<sequence length="609" mass="67510">MAALPLATAEVCDANPHLIMNGELRALQPIFQIYGRRQVFAGPIVTLKVYEDNVLIREFLEEKGHGRVLVVDGGGSMRCAILGGNPVQQAQNNGWAGILVNGCIRDVDEINGCDIGVRALNSHPMKANKKGMGEKHVPVNIAGTRIYDGEWLYADTDGILVSRTELTVLNRLARAVHAAAPLPAALGDRRAGCPTAPSCLGPPRSSDALPAEHPPHQLHMNGSYTSSISLHDVSVDDGQSALDNSSRASSPFDILTPQDVIPIETARSRFLDLVVDYFICEHVIEMVECSGSDCSQVDGKSNKRKQQEVRYEGDPRVSLPLMYIANLYETLVSDVNVRLAALIGFHEKTIGLALEASGGLYRKLTQRFPKRGHCSFKRRELATSHATRTKFPELVVQEEKRVRFVVINGLAIIERPENMRMEDAEWFRRLTGRSEVAICSRDYKFYSPRHKIRRSPQAAFDIPDTSALAEDENSSLVCSSGFRSPNEIQNQHQSTSKRPIEHLENQPFLHLFHQAEDDSMQQVQHCTQFPPIHQCTSTPHLSVSDNPQHQQQAYLSQHISCLQVAQGHLGGRMHIVPTSPAKFCDECGSPYLRVTSKFCSECGTKRLGM</sequence>
<keyword evidence="2" id="KW-0456">Lyase</keyword>
<dbReference type="InterPro" id="IPR005493">
    <property type="entry name" value="RraA/RraA-like"/>
</dbReference>
<gene>
    <name evidence="4" type="ORF">SORBI_3009G193850</name>
</gene>